<keyword evidence="2" id="KW-0442">Lipid degradation</keyword>
<dbReference type="GO" id="GO:0046486">
    <property type="term" value="P:glycerolipid metabolic process"/>
    <property type="evidence" value="ECO:0007669"/>
    <property type="project" value="UniProtKB-ARBA"/>
</dbReference>
<dbReference type="GO" id="GO:0016042">
    <property type="term" value="P:lipid catabolic process"/>
    <property type="evidence" value="ECO:0007669"/>
    <property type="project" value="UniProtKB-KW"/>
</dbReference>
<evidence type="ECO:0000256" key="1">
    <source>
        <dbReference type="ARBA" id="ARBA00022801"/>
    </source>
</evidence>
<dbReference type="GO" id="GO:0016020">
    <property type="term" value="C:membrane"/>
    <property type="evidence" value="ECO:0007669"/>
    <property type="project" value="TreeGrafter"/>
</dbReference>
<dbReference type="PANTHER" id="PTHR24185">
    <property type="entry name" value="CALCIUM-INDEPENDENT PHOSPHOLIPASE A2-GAMMA"/>
    <property type="match status" value="1"/>
</dbReference>
<evidence type="ECO:0000256" key="5">
    <source>
        <dbReference type="SAM" id="MobiDB-lite"/>
    </source>
</evidence>
<feature type="region of interest" description="Disordered" evidence="5">
    <location>
        <begin position="439"/>
        <end position="461"/>
    </location>
</feature>
<keyword evidence="3" id="KW-0443">Lipid metabolism</keyword>
<proteinExistence type="predicted"/>
<dbReference type="GO" id="GO:0019369">
    <property type="term" value="P:arachidonate metabolic process"/>
    <property type="evidence" value="ECO:0007669"/>
    <property type="project" value="TreeGrafter"/>
</dbReference>
<gene>
    <name evidence="7" type="ORF">SAMD00023353_1401690</name>
</gene>
<dbReference type="Gene3D" id="3.40.1090.10">
    <property type="entry name" value="Cytosolic phospholipase A2 catalytic domain"/>
    <property type="match status" value="1"/>
</dbReference>
<protein>
    <submittedName>
        <fullName evidence="7">Putative lysophospholipase-like protein</fullName>
    </submittedName>
</protein>
<dbReference type="GO" id="GO:0047499">
    <property type="term" value="F:calcium-independent phospholipase A2 activity"/>
    <property type="evidence" value="ECO:0007669"/>
    <property type="project" value="TreeGrafter"/>
</dbReference>
<dbReference type="EMBL" id="DF977459">
    <property type="protein sequence ID" value="GAP85867.1"/>
    <property type="molecule type" value="Genomic_DNA"/>
</dbReference>
<keyword evidence="1" id="KW-0378">Hydrolase</keyword>
<feature type="region of interest" description="Disordered" evidence="5">
    <location>
        <begin position="313"/>
        <end position="351"/>
    </location>
</feature>
<evidence type="ECO:0000256" key="2">
    <source>
        <dbReference type="ARBA" id="ARBA00022963"/>
    </source>
</evidence>
<name>A0A1W2TD05_ROSNE</name>
<dbReference type="Proteomes" id="UP000054516">
    <property type="component" value="Unassembled WGS sequence"/>
</dbReference>
<dbReference type="InterPro" id="IPR002641">
    <property type="entry name" value="PNPLA_dom"/>
</dbReference>
<dbReference type="OMA" id="HEACMAT"/>
<dbReference type="PROSITE" id="PS51635">
    <property type="entry name" value="PNPLA"/>
    <property type="match status" value="1"/>
</dbReference>
<comment type="caution">
    <text evidence="4">Lacks conserved residue(s) required for the propagation of feature annotation.</text>
</comment>
<reference evidence="7" key="1">
    <citation type="submission" date="2016-03" db="EMBL/GenBank/DDBJ databases">
        <title>Draft genome sequence of Rosellinia necatrix.</title>
        <authorList>
            <person name="Kanematsu S."/>
        </authorList>
    </citation>
    <scope>NUCLEOTIDE SEQUENCE [LARGE SCALE GENOMIC DNA]</scope>
    <source>
        <strain evidence="7">W97</strain>
    </source>
</reference>
<organism evidence="7">
    <name type="scientific">Rosellinia necatrix</name>
    <name type="common">White root-rot fungus</name>
    <dbReference type="NCBI Taxonomy" id="77044"/>
    <lineage>
        <taxon>Eukaryota</taxon>
        <taxon>Fungi</taxon>
        <taxon>Dikarya</taxon>
        <taxon>Ascomycota</taxon>
        <taxon>Pezizomycotina</taxon>
        <taxon>Sordariomycetes</taxon>
        <taxon>Xylariomycetidae</taxon>
        <taxon>Xylariales</taxon>
        <taxon>Xylariaceae</taxon>
        <taxon>Rosellinia</taxon>
    </lineage>
</organism>
<keyword evidence="8" id="KW-1185">Reference proteome</keyword>
<dbReference type="SUPFAM" id="SSF52151">
    <property type="entry name" value="FabD/lysophospholipase-like"/>
    <property type="match status" value="1"/>
</dbReference>
<dbReference type="Pfam" id="PF01734">
    <property type="entry name" value="Patatin"/>
    <property type="match status" value="1"/>
</dbReference>
<evidence type="ECO:0000259" key="6">
    <source>
        <dbReference type="PROSITE" id="PS51635"/>
    </source>
</evidence>
<dbReference type="AlphaFoldDB" id="A0A1W2TD05"/>
<feature type="region of interest" description="Disordered" evidence="5">
    <location>
        <begin position="199"/>
        <end position="221"/>
    </location>
</feature>
<evidence type="ECO:0000256" key="3">
    <source>
        <dbReference type="ARBA" id="ARBA00023098"/>
    </source>
</evidence>
<accession>A0A1W2TD05</accession>
<dbReference type="InterPro" id="IPR016035">
    <property type="entry name" value="Acyl_Trfase/lysoPLipase"/>
</dbReference>
<evidence type="ECO:0000256" key="4">
    <source>
        <dbReference type="PROSITE-ProRule" id="PRU01161"/>
    </source>
</evidence>
<dbReference type="PANTHER" id="PTHR24185:SF1">
    <property type="entry name" value="CALCIUM-INDEPENDENT PHOSPHOLIPASE A2-GAMMA"/>
    <property type="match status" value="1"/>
</dbReference>
<feature type="compositionally biased region" description="Polar residues" evidence="5">
    <location>
        <begin position="324"/>
        <end position="343"/>
    </location>
</feature>
<evidence type="ECO:0000313" key="8">
    <source>
        <dbReference type="Proteomes" id="UP000054516"/>
    </source>
</evidence>
<sequence length="461" mass="52231">MLGRLRMDVNDCIEQYLTFSNTIFQPHRIRHLQYYSRRKVQDAVKEVVKKFCYCHEGEETCDGREDLRQYDYDEVSSGSKFANKTCKVAVLTVREVGTTTFERNRADMNVLFRSYNHRVRNPPDATNLSKELNPRTLENAQLQIHEACMATSAAPTYFKPFMIRNRRYVDGSIEANNPSPIAWNEATQMIRPPLDQTNGRTSTGHHVATSNQIPATSSSPTTLPHALVSIGTGMSKRYDRFGRKSIIFYAFKKVTDTTEAHENAKGLSGQSKGSYFRFEVPSDHELPGLAGISLAACDKSHKASWRTRTIDRLSSILGEPSPRPNTNADPNTNDSLPSPSATARLQHRGTLVKEREMEDRALYKKAEEQRKGGFKPSKYNYKTFDDIREQTLGYCSGKGKERIAECAKMLRDHMVKRRDLENEGNSEPSFAYFRGPDFWKEPGGHVSTGGSSQTRVMREGN</sequence>
<dbReference type="OrthoDB" id="626167at2759"/>
<dbReference type="STRING" id="77044.A0A1W2TD05"/>
<evidence type="ECO:0000313" key="7">
    <source>
        <dbReference type="EMBL" id="GAP85867.1"/>
    </source>
</evidence>
<feature type="domain" description="PNPLA" evidence="6">
    <location>
        <begin position="1"/>
        <end position="183"/>
    </location>
</feature>